<dbReference type="GO" id="GO:0004563">
    <property type="term" value="F:beta-N-acetylhexosaminidase activity"/>
    <property type="evidence" value="ECO:0007669"/>
    <property type="project" value="UniProtKB-EC"/>
</dbReference>
<dbReference type="GO" id="GO:0009254">
    <property type="term" value="P:peptidoglycan turnover"/>
    <property type="evidence" value="ECO:0007669"/>
    <property type="project" value="TreeGrafter"/>
</dbReference>
<dbReference type="PANTHER" id="PTHR30480">
    <property type="entry name" value="BETA-HEXOSAMINIDASE-RELATED"/>
    <property type="match status" value="1"/>
</dbReference>
<dbReference type="AlphaFoldDB" id="A0A5P8P3W1"/>
<proteinExistence type="inferred from homology"/>
<evidence type="ECO:0000256" key="2">
    <source>
        <dbReference type="ARBA" id="ARBA00005336"/>
    </source>
</evidence>
<keyword evidence="8" id="KW-1185">Reference proteome</keyword>
<comment type="similarity">
    <text evidence="2">Belongs to the glycosyl hydrolase 3 family.</text>
</comment>
<evidence type="ECO:0000256" key="1">
    <source>
        <dbReference type="ARBA" id="ARBA00001231"/>
    </source>
</evidence>
<dbReference type="Pfam" id="PF00933">
    <property type="entry name" value="Glyco_hydro_3"/>
    <property type="match status" value="1"/>
</dbReference>
<dbReference type="KEGG" id="sulg:FJR48_05165"/>
<feature type="domain" description="Glycoside hydrolase family 3 N-terminal" evidence="6">
    <location>
        <begin position="14"/>
        <end position="324"/>
    </location>
</feature>
<evidence type="ECO:0000256" key="5">
    <source>
        <dbReference type="ARBA" id="ARBA00023295"/>
    </source>
</evidence>
<dbReference type="InterPro" id="IPR036962">
    <property type="entry name" value="Glyco_hydro_3_N_sf"/>
</dbReference>
<reference evidence="7 8" key="1">
    <citation type="submission" date="2019-09" db="EMBL/GenBank/DDBJ databases">
        <title>Sulfurimonas gotlandica sp. nov., a chemoautotrophic and psychrotolerant epsilonproteobacterium isolated from a pelagic redoxcline, and an emended description of the genus Sulfurimonas.</title>
        <authorList>
            <person name="Wang S."/>
            <person name="Jiang L."/>
            <person name="Shao S."/>
        </authorList>
    </citation>
    <scope>NUCLEOTIDE SEQUENCE [LARGE SCALE GENOMIC DNA]</scope>
    <source>
        <strain evidence="7 8">GYSZ_1</strain>
    </source>
</reference>
<dbReference type="EMBL" id="CP043617">
    <property type="protein sequence ID" value="QFR50438.1"/>
    <property type="molecule type" value="Genomic_DNA"/>
</dbReference>
<dbReference type="Gene3D" id="3.20.20.300">
    <property type="entry name" value="Glycoside hydrolase, family 3, N-terminal domain"/>
    <property type="match status" value="1"/>
</dbReference>
<dbReference type="Proteomes" id="UP000326944">
    <property type="component" value="Chromosome"/>
</dbReference>
<dbReference type="InterPro" id="IPR017853">
    <property type="entry name" value="GH"/>
</dbReference>
<evidence type="ECO:0000313" key="7">
    <source>
        <dbReference type="EMBL" id="QFR50438.1"/>
    </source>
</evidence>
<dbReference type="InterPro" id="IPR001764">
    <property type="entry name" value="Glyco_hydro_3_N"/>
</dbReference>
<comment type="catalytic activity">
    <reaction evidence="1">
        <text>Hydrolysis of terminal non-reducing N-acetyl-D-hexosamine residues in N-acetyl-beta-D-hexosaminides.</text>
        <dbReference type="EC" id="3.2.1.52"/>
    </reaction>
</comment>
<evidence type="ECO:0000256" key="3">
    <source>
        <dbReference type="ARBA" id="ARBA00012663"/>
    </source>
</evidence>
<dbReference type="OrthoDB" id="9781691at2"/>
<sequence>MLIVGFDTLKADKEDYIYKCIKEYKVGGVILFDKFYNDREKAKNIKNPAQLKKLTTELQNINKEKLLISIDQEGGRIARLKQEDGFSKTLSAKGLASLGEETSRKHYTSIASELQNLGVNVDFAPLVDLGLNKESDVIYKLDRAYGDDAETVSKYAEIFMDELANHKVISCLKHFPGHGSAKGDSHEGFVDATTTWSELELEPYKKLLYKTKMIMTAHVFNKNLDDKYPATLSYNTNTKLLREKLGYDGVIIGDDLQMGAIKEHYSNEEALKLSINSGVDLVMYCNQLGDDKAEDIIDIIYKLVINGEIAQERIEESNKRIDRLLSEI</sequence>
<dbReference type="PANTHER" id="PTHR30480:SF13">
    <property type="entry name" value="BETA-HEXOSAMINIDASE"/>
    <property type="match status" value="1"/>
</dbReference>
<name>A0A5P8P3W1_9BACT</name>
<evidence type="ECO:0000313" key="8">
    <source>
        <dbReference type="Proteomes" id="UP000326944"/>
    </source>
</evidence>
<dbReference type="SUPFAM" id="SSF51445">
    <property type="entry name" value="(Trans)glycosidases"/>
    <property type="match status" value="1"/>
</dbReference>
<gene>
    <name evidence="7" type="ORF">FJR48_05165</name>
</gene>
<dbReference type="InterPro" id="IPR050226">
    <property type="entry name" value="NagZ_Beta-hexosaminidase"/>
</dbReference>
<dbReference type="GO" id="GO:0005975">
    <property type="term" value="P:carbohydrate metabolic process"/>
    <property type="evidence" value="ECO:0007669"/>
    <property type="project" value="InterPro"/>
</dbReference>
<dbReference type="EC" id="3.2.1.52" evidence="3"/>
<protein>
    <recommendedName>
        <fullName evidence="3">beta-N-acetylhexosaminidase</fullName>
        <ecNumber evidence="3">3.2.1.52</ecNumber>
    </recommendedName>
</protein>
<keyword evidence="4 7" id="KW-0378">Hydrolase</keyword>
<accession>A0A5P8P3W1</accession>
<evidence type="ECO:0000256" key="4">
    <source>
        <dbReference type="ARBA" id="ARBA00022801"/>
    </source>
</evidence>
<evidence type="ECO:0000259" key="6">
    <source>
        <dbReference type="Pfam" id="PF00933"/>
    </source>
</evidence>
<keyword evidence="5" id="KW-0326">Glycosidase</keyword>
<organism evidence="7 8">
    <name type="scientific">Sulfurimonas lithotrophica</name>
    <dbReference type="NCBI Taxonomy" id="2590022"/>
    <lineage>
        <taxon>Bacteria</taxon>
        <taxon>Pseudomonadati</taxon>
        <taxon>Campylobacterota</taxon>
        <taxon>Epsilonproteobacteria</taxon>
        <taxon>Campylobacterales</taxon>
        <taxon>Sulfurimonadaceae</taxon>
        <taxon>Sulfurimonas</taxon>
    </lineage>
</organism>